<name>A0A178MZF4_9PROT</name>
<evidence type="ECO:0000256" key="8">
    <source>
        <dbReference type="RuleBase" id="RU004046"/>
    </source>
</evidence>
<dbReference type="NCBIfam" id="TIGR00749">
    <property type="entry name" value="glk"/>
    <property type="match status" value="1"/>
</dbReference>
<dbReference type="CDD" id="cd24008">
    <property type="entry name" value="ASKHA_NBD_GLK"/>
    <property type="match status" value="1"/>
</dbReference>
<dbReference type="STRING" id="1437059.A6A05_05485"/>
<dbReference type="NCBIfam" id="NF001416">
    <property type="entry name" value="PRK00292.1-3"/>
    <property type="match status" value="1"/>
</dbReference>
<dbReference type="SUPFAM" id="SSF53067">
    <property type="entry name" value="Actin-like ATPase domain"/>
    <property type="match status" value="1"/>
</dbReference>
<comment type="similarity">
    <text evidence="7 8">Belongs to the bacterial glucokinase family.</text>
</comment>
<dbReference type="GO" id="GO:0005536">
    <property type="term" value="F:D-glucose binding"/>
    <property type="evidence" value="ECO:0007669"/>
    <property type="project" value="InterPro"/>
</dbReference>
<dbReference type="PANTHER" id="PTHR47690">
    <property type="entry name" value="GLUCOKINASE"/>
    <property type="match status" value="1"/>
</dbReference>
<keyword evidence="1 7" id="KW-0963">Cytoplasm</keyword>
<dbReference type="NCBIfam" id="NF009073">
    <property type="entry name" value="PRK12408.1"/>
    <property type="match status" value="1"/>
</dbReference>
<keyword evidence="5 7" id="KW-0067">ATP-binding</keyword>
<sequence>MAGLPALIADIGGTHARFALVDESGAIGEMMVYRCREHAGPAEAAQLFLDHMKPAKAPVAGAFAVASALSGDRVEMTNAAWSFSIAELQARLGFERLQVVNDFTAVALSVRHIHGADLMTMGGGAPLAGAPIAVLGPGTGLGVSGLVPTPSGEWVALATEGGHVTMAATDPREAQVLDILRARYGHVSAERVLSGPGLVNLYQTLCTLKGVTPAAEVTPPWVLEQAGAGGCPVCADTLRMFFAMMGTVAGNLALSLGAKGGVFIAGGILPRVKDAFRTSDFRRRFEDKGRFGPYLSEIPVWLILHPEPAFAGLAAMCRRDEPIGE</sequence>
<evidence type="ECO:0000256" key="2">
    <source>
        <dbReference type="ARBA" id="ARBA00022679"/>
    </source>
</evidence>
<keyword evidence="10" id="KW-1185">Reference proteome</keyword>
<dbReference type="Pfam" id="PF02685">
    <property type="entry name" value="Glucokinase"/>
    <property type="match status" value="1"/>
</dbReference>
<feature type="binding site" evidence="7">
    <location>
        <begin position="9"/>
        <end position="14"/>
    </location>
    <ligand>
        <name>ATP</name>
        <dbReference type="ChEBI" id="CHEBI:30616"/>
    </ligand>
</feature>
<keyword evidence="6 7" id="KW-0324">Glycolysis</keyword>
<dbReference type="GO" id="GO:0006096">
    <property type="term" value="P:glycolytic process"/>
    <property type="evidence" value="ECO:0007669"/>
    <property type="project" value="UniProtKB-UniRule"/>
</dbReference>
<dbReference type="EMBL" id="LWQU01000011">
    <property type="protein sequence ID" value="OAN67007.1"/>
    <property type="molecule type" value="Genomic_DNA"/>
</dbReference>
<keyword evidence="4 7" id="KW-0418">Kinase</keyword>
<dbReference type="RefSeq" id="WP_068496419.1">
    <property type="nucleotide sequence ID" value="NZ_LWQU01000011.1"/>
</dbReference>
<dbReference type="PANTHER" id="PTHR47690:SF1">
    <property type="entry name" value="GLUCOKINASE"/>
    <property type="match status" value="1"/>
</dbReference>
<evidence type="ECO:0000313" key="10">
    <source>
        <dbReference type="Proteomes" id="UP000078543"/>
    </source>
</evidence>
<keyword evidence="3 7" id="KW-0547">Nucleotide-binding</keyword>
<dbReference type="FunFam" id="3.40.367.20:FF:000002">
    <property type="entry name" value="Glucokinase"/>
    <property type="match status" value="1"/>
</dbReference>
<dbReference type="GO" id="GO:0005829">
    <property type="term" value="C:cytosol"/>
    <property type="evidence" value="ECO:0007669"/>
    <property type="project" value="TreeGrafter"/>
</dbReference>
<dbReference type="GO" id="GO:0005524">
    <property type="term" value="F:ATP binding"/>
    <property type="evidence" value="ECO:0007669"/>
    <property type="project" value="UniProtKB-UniRule"/>
</dbReference>
<proteinExistence type="inferred from homology"/>
<gene>
    <name evidence="7" type="primary">glk</name>
    <name evidence="9" type="ORF">A6A05_05485</name>
</gene>
<evidence type="ECO:0000256" key="7">
    <source>
        <dbReference type="HAMAP-Rule" id="MF_00524"/>
    </source>
</evidence>
<dbReference type="Gene3D" id="3.30.420.40">
    <property type="match status" value="1"/>
</dbReference>
<dbReference type="HAMAP" id="MF_00524">
    <property type="entry name" value="Glucokinase"/>
    <property type="match status" value="1"/>
</dbReference>
<dbReference type="EC" id="2.7.1.2" evidence="7"/>
<evidence type="ECO:0000256" key="1">
    <source>
        <dbReference type="ARBA" id="ARBA00022490"/>
    </source>
</evidence>
<comment type="caution">
    <text evidence="9">The sequence shown here is derived from an EMBL/GenBank/DDBJ whole genome shotgun (WGS) entry which is preliminary data.</text>
</comment>
<evidence type="ECO:0000256" key="3">
    <source>
        <dbReference type="ARBA" id="ARBA00022741"/>
    </source>
</evidence>
<protein>
    <recommendedName>
        <fullName evidence="7">Glucokinase</fullName>
        <ecNumber evidence="7">2.7.1.2</ecNumber>
    </recommendedName>
    <alternativeName>
        <fullName evidence="7">Glucose kinase</fullName>
    </alternativeName>
</protein>
<evidence type="ECO:0000256" key="6">
    <source>
        <dbReference type="ARBA" id="ARBA00023152"/>
    </source>
</evidence>
<dbReference type="InterPro" id="IPR050201">
    <property type="entry name" value="Bacterial_glucokinase"/>
</dbReference>
<reference evidence="9 10" key="1">
    <citation type="submission" date="2016-04" db="EMBL/GenBank/DDBJ databases">
        <title>Draft genome sequence of freshwater magnetotactic bacteria Magnetospirillum marisnigri SP-1 and Magnetospirillum moscoviense BB-1.</title>
        <authorList>
            <person name="Koziaeva V."/>
            <person name="Dziuba M.V."/>
            <person name="Ivanov T.M."/>
            <person name="Kuznetsov B."/>
            <person name="Grouzdev D.S."/>
        </authorList>
    </citation>
    <scope>NUCLEOTIDE SEQUENCE [LARGE SCALE GENOMIC DNA]</scope>
    <source>
        <strain evidence="9 10">BB-1</strain>
    </source>
</reference>
<comment type="catalytic activity">
    <reaction evidence="7">
        <text>D-glucose + ATP = D-glucose 6-phosphate + ADP + H(+)</text>
        <dbReference type="Rhea" id="RHEA:17825"/>
        <dbReference type="ChEBI" id="CHEBI:4167"/>
        <dbReference type="ChEBI" id="CHEBI:15378"/>
        <dbReference type="ChEBI" id="CHEBI:30616"/>
        <dbReference type="ChEBI" id="CHEBI:61548"/>
        <dbReference type="ChEBI" id="CHEBI:456216"/>
        <dbReference type="EC" id="2.7.1.2"/>
    </reaction>
</comment>
<organism evidence="9 10">
    <name type="scientific">Magnetospirillum moscoviense</name>
    <dbReference type="NCBI Taxonomy" id="1437059"/>
    <lineage>
        <taxon>Bacteria</taxon>
        <taxon>Pseudomonadati</taxon>
        <taxon>Pseudomonadota</taxon>
        <taxon>Alphaproteobacteria</taxon>
        <taxon>Rhodospirillales</taxon>
        <taxon>Rhodospirillaceae</taxon>
        <taxon>Magnetospirillum</taxon>
    </lineage>
</organism>
<evidence type="ECO:0000256" key="5">
    <source>
        <dbReference type="ARBA" id="ARBA00022840"/>
    </source>
</evidence>
<dbReference type="GO" id="GO:0004340">
    <property type="term" value="F:glucokinase activity"/>
    <property type="evidence" value="ECO:0007669"/>
    <property type="project" value="UniProtKB-UniRule"/>
</dbReference>
<evidence type="ECO:0000313" key="9">
    <source>
        <dbReference type="EMBL" id="OAN67007.1"/>
    </source>
</evidence>
<comment type="subcellular location">
    <subcellularLocation>
        <location evidence="7">Cytoplasm</location>
    </subcellularLocation>
</comment>
<dbReference type="Proteomes" id="UP000078543">
    <property type="component" value="Unassembled WGS sequence"/>
</dbReference>
<dbReference type="Gene3D" id="3.40.367.20">
    <property type="match status" value="1"/>
</dbReference>
<accession>A0A178MZF4</accession>
<evidence type="ECO:0000256" key="4">
    <source>
        <dbReference type="ARBA" id="ARBA00022777"/>
    </source>
</evidence>
<dbReference type="OrthoDB" id="9800595at2"/>
<dbReference type="InterPro" id="IPR003836">
    <property type="entry name" value="Glucokinase"/>
</dbReference>
<dbReference type="InterPro" id="IPR043129">
    <property type="entry name" value="ATPase_NBD"/>
</dbReference>
<dbReference type="AlphaFoldDB" id="A0A178MZF4"/>
<keyword evidence="2 7" id="KW-0808">Transferase</keyword>